<feature type="transmembrane region" description="Helical" evidence="5">
    <location>
        <begin position="212"/>
        <end position="231"/>
    </location>
</feature>
<proteinExistence type="inferred from homology"/>
<keyword evidence="8" id="KW-1185">Reference proteome</keyword>
<reference evidence="7" key="1">
    <citation type="submission" date="2023-07" db="EMBL/GenBank/DDBJ databases">
        <authorList>
            <consortium name="AG Swart"/>
            <person name="Singh M."/>
            <person name="Singh A."/>
            <person name="Seah K."/>
            <person name="Emmerich C."/>
        </authorList>
    </citation>
    <scope>NUCLEOTIDE SEQUENCE</scope>
    <source>
        <strain evidence="7">DP1</strain>
    </source>
</reference>
<keyword evidence="2 5" id="KW-0812">Transmembrane</keyword>
<comment type="caution">
    <text evidence="7">The sequence shown here is derived from an EMBL/GenBank/DDBJ whole genome shotgun (WGS) entry which is preliminary data.</text>
</comment>
<dbReference type="EMBL" id="CAMPGE010018797">
    <property type="protein sequence ID" value="CAI2377182.1"/>
    <property type="molecule type" value="Genomic_DNA"/>
</dbReference>
<evidence type="ECO:0000256" key="6">
    <source>
        <dbReference type="SAM" id="MobiDB-lite"/>
    </source>
</evidence>
<evidence type="ECO:0000256" key="5">
    <source>
        <dbReference type="RuleBase" id="RU004379"/>
    </source>
</evidence>
<evidence type="ECO:0000256" key="2">
    <source>
        <dbReference type="ARBA" id="ARBA00022692"/>
    </source>
</evidence>
<feature type="transmembrane region" description="Helical" evidence="5">
    <location>
        <begin position="99"/>
        <end position="117"/>
    </location>
</feature>
<feature type="transmembrane region" description="Helical" evidence="5">
    <location>
        <begin position="186"/>
        <end position="206"/>
    </location>
</feature>
<comment type="subcellular location">
    <subcellularLocation>
        <location evidence="1">Membrane</location>
        <topology evidence="1">Multi-pass membrane protein</topology>
    </subcellularLocation>
</comment>
<name>A0AAD2D239_EUPCR</name>
<keyword evidence="3 5" id="KW-1133">Transmembrane helix</keyword>
<dbReference type="InterPro" id="IPR006214">
    <property type="entry name" value="Bax_inhibitor_1-related"/>
</dbReference>
<evidence type="ECO:0000256" key="4">
    <source>
        <dbReference type="ARBA" id="ARBA00023136"/>
    </source>
</evidence>
<dbReference type="PANTHER" id="PTHR23291">
    <property type="entry name" value="BAX INHIBITOR-RELATED"/>
    <property type="match status" value="1"/>
</dbReference>
<feature type="transmembrane region" description="Helical" evidence="5">
    <location>
        <begin position="61"/>
        <end position="87"/>
    </location>
</feature>
<accession>A0AAD2D239</accession>
<comment type="similarity">
    <text evidence="5">Belongs to the BI1 family.</text>
</comment>
<feature type="region of interest" description="Disordered" evidence="6">
    <location>
        <begin position="1"/>
        <end position="52"/>
    </location>
</feature>
<organism evidence="7 8">
    <name type="scientific">Euplotes crassus</name>
    <dbReference type="NCBI Taxonomy" id="5936"/>
    <lineage>
        <taxon>Eukaryota</taxon>
        <taxon>Sar</taxon>
        <taxon>Alveolata</taxon>
        <taxon>Ciliophora</taxon>
        <taxon>Intramacronucleata</taxon>
        <taxon>Spirotrichea</taxon>
        <taxon>Hypotrichia</taxon>
        <taxon>Euplotida</taxon>
        <taxon>Euplotidae</taxon>
        <taxon>Moneuplotes</taxon>
    </lineage>
</organism>
<evidence type="ECO:0000313" key="8">
    <source>
        <dbReference type="Proteomes" id="UP001295684"/>
    </source>
</evidence>
<feature type="transmembrane region" description="Helical" evidence="5">
    <location>
        <begin position="129"/>
        <end position="148"/>
    </location>
</feature>
<dbReference type="GO" id="GO:0016020">
    <property type="term" value="C:membrane"/>
    <property type="evidence" value="ECO:0007669"/>
    <property type="project" value="UniProtKB-SubCell"/>
</dbReference>
<keyword evidence="4 5" id="KW-0472">Membrane</keyword>
<evidence type="ECO:0000313" key="7">
    <source>
        <dbReference type="EMBL" id="CAI2377182.1"/>
    </source>
</evidence>
<feature type="transmembrane region" description="Helical" evidence="5">
    <location>
        <begin position="154"/>
        <end position="174"/>
    </location>
</feature>
<dbReference type="Proteomes" id="UP001295684">
    <property type="component" value="Unassembled WGS sequence"/>
</dbReference>
<evidence type="ECO:0000256" key="1">
    <source>
        <dbReference type="ARBA" id="ARBA00004141"/>
    </source>
</evidence>
<evidence type="ECO:0000256" key="3">
    <source>
        <dbReference type="ARBA" id="ARBA00022989"/>
    </source>
</evidence>
<dbReference type="AlphaFoldDB" id="A0AAD2D239"/>
<gene>
    <name evidence="7" type="ORF">ECRASSUSDP1_LOCUS18565</name>
</gene>
<evidence type="ECO:0008006" key="9">
    <source>
        <dbReference type="Google" id="ProtNLM"/>
    </source>
</evidence>
<sequence>MSNYKSGQDKNDTPYSKFDNEAGPAGASNQKNGRSKAVTKNKGLNRKGSDSSMESVDEKDIVGFIFKVCIVILLMHIFIAGVCILAVKTAFGPFLVKIFWLAIACAVSAIIIVMMFGCCDFMKKSPSNLIFVILLTVCMAIGFATLSAAGENPFAVYVSCFMTLLLLSIVTLYSSWRQDNFSRCSAIGLVFLVAIVVTLIFIIVTSNKEVEVALGCSAPLLYCMCLVIGIGRLKGERAMKLGENGHIIAPLKVYYDIGFVASIICDILTICDDNPGRRRNRFNRW</sequence>
<feature type="compositionally biased region" description="Basic residues" evidence="6">
    <location>
        <begin position="33"/>
        <end position="45"/>
    </location>
</feature>
<dbReference type="PANTHER" id="PTHR23291:SF47">
    <property type="entry name" value="TRANSMEMBRANE BAX INHIBITOR MOTIF CONTAINING 7"/>
    <property type="match status" value="1"/>
</dbReference>
<protein>
    <recommendedName>
        <fullName evidence="9">Protein lifeguard 1</fullName>
    </recommendedName>
</protein>